<dbReference type="EMBL" id="JAJAQI010000039">
    <property type="protein sequence ID" value="MCB4824268.1"/>
    <property type="molecule type" value="Genomic_DNA"/>
</dbReference>
<keyword evidence="3" id="KW-1185">Reference proteome</keyword>
<gene>
    <name evidence="2" type="ORF">LHA35_21285</name>
</gene>
<evidence type="ECO:0000313" key="2">
    <source>
        <dbReference type="EMBL" id="MCB4824268.1"/>
    </source>
</evidence>
<feature type="compositionally biased region" description="Basic and acidic residues" evidence="1">
    <location>
        <begin position="129"/>
        <end position="143"/>
    </location>
</feature>
<name>A0A9X1IIJ6_9PROT</name>
<sequence>MRRDNAWQPPEGVERDFLEALERLKAKRPTNPELARLAKLGRLRITISTVAREAGRSRTLIGHDGCRYPRARAAVVAAMEPVVEPRTTEDALLRLREEVANLQRALKLRDSVNAALVLRMARVEEAAKERVGRAERSAEREDPNVVAGRTLLPRGRVATKRGVARGR</sequence>
<proteinExistence type="predicted"/>
<comment type="caution">
    <text evidence="2">The sequence shown here is derived from an EMBL/GenBank/DDBJ whole genome shotgun (WGS) entry which is preliminary data.</text>
</comment>
<evidence type="ECO:0000313" key="3">
    <source>
        <dbReference type="Proteomes" id="UP001139311"/>
    </source>
</evidence>
<dbReference type="AlphaFoldDB" id="A0A9X1IIJ6"/>
<dbReference type="Proteomes" id="UP001139311">
    <property type="component" value="Unassembled WGS sequence"/>
</dbReference>
<organism evidence="2 3">
    <name type="scientific">Roseicella aerolata</name>
    <dbReference type="NCBI Taxonomy" id="2883479"/>
    <lineage>
        <taxon>Bacteria</taxon>
        <taxon>Pseudomonadati</taxon>
        <taxon>Pseudomonadota</taxon>
        <taxon>Alphaproteobacteria</taxon>
        <taxon>Acetobacterales</taxon>
        <taxon>Roseomonadaceae</taxon>
        <taxon>Roseicella</taxon>
    </lineage>
</organism>
<feature type="region of interest" description="Disordered" evidence="1">
    <location>
        <begin position="129"/>
        <end position="148"/>
    </location>
</feature>
<protein>
    <submittedName>
        <fullName evidence="2">Uncharacterized protein</fullName>
    </submittedName>
</protein>
<dbReference type="RefSeq" id="WP_226611810.1">
    <property type="nucleotide sequence ID" value="NZ_JAJAQI010000039.1"/>
</dbReference>
<reference evidence="2" key="1">
    <citation type="submission" date="2021-10" db="EMBL/GenBank/DDBJ databases">
        <title>Roseicella aerolatum sp. nov., isolated from aerosols of e-waste dismantling site.</title>
        <authorList>
            <person name="Qin T."/>
        </authorList>
    </citation>
    <scope>NUCLEOTIDE SEQUENCE</scope>
    <source>
        <strain evidence="2">GB24</strain>
    </source>
</reference>
<evidence type="ECO:0000256" key="1">
    <source>
        <dbReference type="SAM" id="MobiDB-lite"/>
    </source>
</evidence>
<accession>A0A9X1IIJ6</accession>